<keyword evidence="3" id="KW-1185">Reference proteome</keyword>
<accession>A0A6S6YXB0</accession>
<gene>
    <name evidence="2" type="ORF">LMG3431_02718</name>
</gene>
<evidence type="ECO:0000313" key="3">
    <source>
        <dbReference type="Proteomes" id="UP000494108"/>
    </source>
</evidence>
<reference evidence="2 3" key="1">
    <citation type="submission" date="2020-04" db="EMBL/GenBank/DDBJ databases">
        <authorList>
            <person name="De Canck E."/>
        </authorList>
    </citation>
    <scope>NUCLEOTIDE SEQUENCE [LARGE SCALE GENOMIC DNA]</scope>
    <source>
        <strain evidence="2 3">LMG 3431</strain>
    </source>
</reference>
<name>A0A6S6YXB0_9BURK</name>
<evidence type="ECO:0000259" key="1">
    <source>
        <dbReference type="Pfam" id="PF07791"/>
    </source>
</evidence>
<dbReference type="Pfam" id="PF07791">
    <property type="entry name" value="Imm11"/>
    <property type="match status" value="1"/>
</dbReference>
<dbReference type="EMBL" id="CADIJX010000003">
    <property type="protein sequence ID" value="CAB3649141.1"/>
    <property type="molecule type" value="Genomic_DNA"/>
</dbReference>
<dbReference type="Proteomes" id="UP000494108">
    <property type="component" value="Unassembled WGS sequence"/>
</dbReference>
<dbReference type="AlphaFoldDB" id="A0A6S6YXB0"/>
<dbReference type="InterPro" id="IPR012433">
    <property type="entry name" value="Imm11"/>
</dbReference>
<proteinExistence type="predicted"/>
<feature type="domain" description="Immunity MXAN-0049 protein" evidence="1">
    <location>
        <begin position="72"/>
        <end position="182"/>
    </location>
</feature>
<protein>
    <recommendedName>
        <fullName evidence="1">Immunity MXAN-0049 protein domain-containing protein</fullName>
    </recommendedName>
</protein>
<dbReference type="RefSeq" id="WP_175175009.1">
    <property type="nucleotide sequence ID" value="NZ_CADIJX010000003.1"/>
</dbReference>
<evidence type="ECO:0000313" key="2">
    <source>
        <dbReference type="EMBL" id="CAB3649141.1"/>
    </source>
</evidence>
<organism evidence="2 3">
    <name type="scientific">Achromobacter pestifer</name>
    <dbReference type="NCBI Taxonomy" id="1353889"/>
    <lineage>
        <taxon>Bacteria</taxon>
        <taxon>Pseudomonadati</taxon>
        <taxon>Pseudomonadota</taxon>
        <taxon>Betaproteobacteria</taxon>
        <taxon>Burkholderiales</taxon>
        <taxon>Alcaligenaceae</taxon>
        <taxon>Achromobacter</taxon>
    </lineage>
</organism>
<sequence length="190" mass="21534">MKNVMTYLWRVSDDYPQALIGEYVSAEGLDRFSLRRGERLPDQHAMPVVRFSVSGNLLHEFSCLPNSAMLPLVGRDFADFLIENAPDDIQLIEARIQAEDGGVDGFYFVNIISSVTAIDKNESIFTLVPGTDRIMGFKKLRYYEDCLGGHMLARDSEYMAHLLVSNELAEKMKQRNFSGVGLYLPSEIWI</sequence>